<evidence type="ECO:0000256" key="4">
    <source>
        <dbReference type="ARBA" id="ARBA00005975"/>
    </source>
</evidence>
<dbReference type="GO" id="GO:0008270">
    <property type="term" value="F:zinc ion binding"/>
    <property type="evidence" value="ECO:0007669"/>
    <property type="project" value="TreeGrafter"/>
</dbReference>
<dbReference type="Pfam" id="PF10601">
    <property type="entry name" value="zf-LITAF-like"/>
    <property type="match status" value="1"/>
</dbReference>
<protein>
    <recommendedName>
        <fullName evidence="9">LITAF domain-containing protein</fullName>
    </recommendedName>
</protein>
<evidence type="ECO:0000259" key="9">
    <source>
        <dbReference type="PROSITE" id="PS51837"/>
    </source>
</evidence>
<feature type="domain" description="LITAF" evidence="9">
    <location>
        <begin position="50"/>
        <end position="134"/>
    </location>
</feature>
<evidence type="ECO:0000313" key="10">
    <source>
        <dbReference type="EMBL" id="KMY95837.1"/>
    </source>
</evidence>
<accession>A0A0J9RJ29</accession>
<evidence type="ECO:0000256" key="2">
    <source>
        <dbReference type="ARBA" id="ARBA00004481"/>
    </source>
</evidence>
<evidence type="ECO:0000256" key="5">
    <source>
        <dbReference type="ARBA" id="ARBA00022723"/>
    </source>
</evidence>
<keyword evidence="7 8" id="KW-0472">Membrane</keyword>
<evidence type="ECO:0000256" key="6">
    <source>
        <dbReference type="ARBA" id="ARBA00022833"/>
    </source>
</evidence>
<evidence type="ECO:0000256" key="1">
    <source>
        <dbReference type="ARBA" id="ARBA00004414"/>
    </source>
</evidence>
<dbReference type="Proteomes" id="UP000035880">
    <property type="component" value="Chromosome 2R"/>
</dbReference>
<dbReference type="GO" id="GO:0031902">
    <property type="term" value="C:late endosome membrane"/>
    <property type="evidence" value="ECO:0007669"/>
    <property type="project" value="UniProtKB-SubCell"/>
</dbReference>
<gene>
    <name evidence="10" type="primary">Dsim\GD11685</name>
    <name evidence="10" type="ORF">Dsimw501_GD11685</name>
</gene>
<dbReference type="GO" id="GO:0005765">
    <property type="term" value="C:lysosomal membrane"/>
    <property type="evidence" value="ECO:0007669"/>
    <property type="project" value="UniProtKB-SubCell"/>
</dbReference>
<dbReference type="Bgee" id="FBgn0183425">
    <property type="expression patterns" value="Expressed in adult organism and 3 other cell types or tissues"/>
</dbReference>
<comment type="subcellular location">
    <subcellularLocation>
        <location evidence="2">Endosome membrane</location>
        <topology evidence="2">Peripheral membrane protein</topology>
    </subcellularLocation>
    <subcellularLocation>
        <location evidence="1">Late endosome membrane</location>
    </subcellularLocation>
    <subcellularLocation>
        <location evidence="3">Lysosome membrane</location>
        <topology evidence="3">Peripheral membrane protein</topology>
        <orientation evidence="3">Cytoplasmic side</orientation>
    </subcellularLocation>
</comment>
<sequence>MAGYFSACPAANMSSTWVGRAPEPADMEMVTVTTQPDYGVVVTQIPVYTLNGVGAGALPLAVGSKPMRVRCPSCRGEVTTSLVTSPTRKTHLCALTLYICCCWPFICLPYFINYCKSVQHYCPNCGCHIGSYSI</sequence>
<keyword evidence="8" id="KW-1133">Transmembrane helix</keyword>
<dbReference type="PANTHER" id="PTHR23292:SF14">
    <property type="entry name" value="FI16615P1-RELATED"/>
    <property type="match status" value="1"/>
</dbReference>
<keyword evidence="6" id="KW-0862">Zinc</keyword>
<reference evidence="10" key="2">
    <citation type="submission" date="2014-06" db="EMBL/GenBank/DDBJ databases">
        <authorList>
            <person name="Hu T."/>
            <person name="Eisen M.B."/>
            <person name="Thornton K.R."/>
            <person name="Andolfatto P."/>
        </authorList>
    </citation>
    <scope>NUCLEOTIDE SEQUENCE</scope>
    <source>
        <strain evidence="10">W501</strain>
    </source>
</reference>
<evidence type="ECO:0000256" key="3">
    <source>
        <dbReference type="ARBA" id="ARBA00004630"/>
    </source>
</evidence>
<comment type="similarity">
    <text evidence="4">Belongs to the CDIP1/LITAF family.</text>
</comment>
<reference evidence="10" key="1">
    <citation type="journal article" date="2013" name="Genome Res.">
        <title>A second-generation assembly of the Drosophila simulans genome provides new insights into patterns of lineage-specific divergence.</title>
        <authorList>
            <person name="Hu T.T."/>
            <person name="Eisen M.B."/>
            <person name="Thornton K.R."/>
            <person name="Andolfatto P."/>
        </authorList>
    </citation>
    <scope>NUCLEOTIDE SEQUENCE [LARGE SCALE GENOMIC DNA]</scope>
    <source>
        <strain evidence="10">W501</strain>
    </source>
</reference>
<evidence type="ECO:0000256" key="8">
    <source>
        <dbReference type="SAM" id="Phobius"/>
    </source>
</evidence>
<feature type="transmembrane region" description="Helical" evidence="8">
    <location>
        <begin position="92"/>
        <end position="112"/>
    </location>
</feature>
<dbReference type="EMBL" id="CM002911">
    <property type="protein sequence ID" value="KMY95837.1"/>
    <property type="molecule type" value="Genomic_DNA"/>
</dbReference>
<organism evidence="10">
    <name type="scientific">Drosophila simulans</name>
    <name type="common">Fruit fly</name>
    <dbReference type="NCBI Taxonomy" id="7240"/>
    <lineage>
        <taxon>Eukaryota</taxon>
        <taxon>Metazoa</taxon>
        <taxon>Ecdysozoa</taxon>
        <taxon>Arthropoda</taxon>
        <taxon>Hexapoda</taxon>
        <taxon>Insecta</taxon>
        <taxon>Pterygota</taxon>
        <taxon>Neoptera</taxon>
        <taxon>Endopterygota</taxon>
        <taxon>Diptera</taxon>
        <taxon>Brachycera</taxon>
        <taxon>Muscomorpha</taxon>
        <taxon>Ephydroidea</taxon>
        <taxon>Drosophilidae</taxon>
        <taxon>Drosophila</taxon>
        <taxon>Sophophora</taxon>
    </lineage>
</organism>
<dbReference type="AlphaFoldDB" id="A0A0J9RJ29"/>
<evidence type="ECO:0000256" key="7">
    <source>
        <dbReference type="ARBA" id="ARBA00023136"/>
    </source>
</evidence>
<name>A0A0J9RJ29_DROSI</name>
<dbReference type="InterPro" id="IPR037519">
    <property type="entry name" value="LITAF_fam"/>
</dbReference>
<keyword evidence="5" id="KW-0479">Metal-binding</keyword>
<reference evidence="10" key="3">
    <citation type="submission" date="2015-04" db="EMBL/GenBank/DDBJ databases">
        <authorList>
            <consortium name="FlyBase"/>
        </authorList>
    </citation>
    <scope>NUCLEOTIDE SEQUENCE</scope>
    <source>
        <strain evidence="10">W501</strain>
    </source>
</reference>
<dbReference type="KEGG" id="dsi:Dsimw501_GD11685"/>
<dbReference type="InterPro" id="IPR006629">
    <property type="entry name" value="LITAF"/>
</dbReference>
<dbReference type="SMART" id="SM00714">
    <property type="entry name" value="LITAF"/>
    <property type="match status" value="1"/>
</dbReference>
<keyword evidence="8" id="KW-0812">Transmembrane</keyword>
<dbReference type="PROSITE" id="PS51837">
    <property type="entry name" value="LITAF"/>
    <property type="match status" value="1"/>
</dbReference>
<dbReference type="PANTHER" id="PTHR23292">
    <property type="entry name" value="LIPOPOLYSACCHARIDE-INDUCED TUMOR NECROSIS FACTOR-ALPHA FACTOR"/>
    <property type="match status" value="1"/>
</dbReference>
<dbReference type="OrthoDB" id="5599753at2759"/>
<proteinExistence type="inferred from homology"/>